<comment type="cofactor">
    <cofactor evidence="1">
        <name>[4Fe-4S] cluster</name>
        <dbReference type="ChEBI" id="CHEBI:49883"/>
    </cofactor>
</comment>
<evidence type="ECO:0000313" key="8">
    <source>
        <dbReference type="Proteomes" id="UP000036923"/>
    </source>
</evidence>
<feature type="domain" description="Radical SAM core" evidence="6">
    <location>
        <begin position="90"/>
        <end position="322"/>
    </location>
</feature>
<dbReference type="InterPro" id="IPR013785">
    <property type="entry name" value="Aldolase_TIM"/>
</dbReference>
<keyword evidence="5" id="KW-0411">Iron-sulfur</keyword>
<dbReference type="GO" id="GO:0046872">
    <property type="term" value="F:metal ion binding"/>
    <property type="evidence" value="ECO:0007669"/>
    <property type="project" value="UniProtKB-KW"/>
</dbReference>
<keyword evidence="2" id="KW-0949">S-adenosyl-L-methionine</keyword>
<dbReference type="Pfam" id="PF13186">
    <property type="entry name" value="SPASM"/>
    <property type="match status" value="1"/>
</dbReference>
<dbReference type="InterPro" id="IPR024025">
    <property type="entry name" value="SCIFF_rSAM_maturase"/>
</dbReference>
<evidence type="ECO:0000256" key="4">
    <source>
        <dbReference type="ARBA" id="ARBA00023004"/>
    </source>
</evidence>
<dbReference type="GO" id="GO:0051536">
    <property type="term" value="F:iron-sulfur cluster binding"/>
    <property type="evidence" value="ECO:0007669"/>
    <property type="project" value="UniProtKB-KW"/>
</dbReference>
<keyword evidence="3" id="KW-0479">Metal-binding</keyword>
<dbReference type="InterPro" id="IPR023885">
    <property type="entry name" value="4Fe4S-binding_SPASM_dom"/>
</dbReference>
<dbReference type="Proteomes" id="UP000036923">
    <property type="component" value="Unassembled WGS sequence"/>
</dbReference>
<evidence type="ECO:0000259" key="6">
    <source>
        <dbReference type="PROSITE" id="PS51918"/>
    </source>
</evidence>
<dbReference type="PANTHER" id="PTHR43273:SF8">
    <property type="entry name" value="RADICAL SAM DOMAIN PROTEIN"/>
    <property type="match status" value="1"/>
</dbReference>
<dbReference type="SFLD" id="SFLDG01067">
    <property type="entry name" value="SPASM/twitch_domain_containing"/>
    <property type="match status" value="1"/>
</dbReference>
<dbReference type="GO" id="GO:0016491">
    <property type="term" value="F:oxidoreductase activity"/>
    <property type="evidence" value="ECO:0007669"/>
    <property type="project" value="InterPro"/>
</dbReference>
<dbReference type="NCBIfam" id="TIGR03974">
    <property type="entry name" value="rSAM_six_Cys"/>
    <property type="match status" value="1"/>
</dbReference>
<dbReference type="CDD" id="cd01335">
    <property type="entry name" value="Radical_SAM"/>
    <property type="match status" value="1"/>
</dbReference>
<dbReference type="RefSeq" id="WP_201781976.1">
    <property type="nucleotide sequence ID" value="NZ_JQKC01000001.1"/>
</dbReference>
<dbReference type="eggNOG" id="COG0641">
    <property type="taxonomic scope" value="Bacteria"/>
</dbReference>
<dbReference type="InterPro" id="IPR023867">
    <property type="entry name" value="Sulphatase_maturase_rSAM"/>
</dbReference>
<dbReference type="AlphaFoldDB" id="A0A0L6JUE3"/>
<comment type="caution">
    <text evidence="7">The sequence shown here is derived from an EMBL/GenBank/DDBJ whole genome shotgun (WGS) entry which is preliminary data.</text>
</comment>
<dbReference type="Pfam" id="PF04055">
    <property type="entry name" value="Radical_SAM"/>
    <property type="match status" value="1"/>
</dbReference>
<proteinExistence type="predicted"/>
<accession>A0A0L6JUE3</accession>
<dbReference type="Gene3D" id="3.20.20.70">
    <property type="entry name" value="Aldolase class I"/>
    <property type="match status" value="1"/>
</dbReference>
<dbReference type="SUPFAM" id="SSF102114">
    <property type="entry name" value="Radical SAM enzymes"/>
    <property type="match status" value="1"/>
</dbReference>
<keyword evidence="4" id="KW-0408">Iron</keyword>
<evidence type="ECO:0000256" key="5">
    <source>
        <dbReference type="ARBA" id="ARBA00023014"/>
    </source>
</evidence>
<evidence type="ECO:0000256" key="3">
    <source>
        <dbReference type="ARBA" id="ARBA00022723"/>
    </source>
</evidence>
<gene>
    <name evidence="7" type="ORF">Bccel_4750</name>
</gene>
<dbReference type="STRING" id="398512.Bccel_4750"/>
<dbReference type="PANTHER" id="PTHR43273">
    <property type="entry name" value="ANAEROBIC SULFATASE-MATURATING ENZYME HOMOLOG ASLB-RELATED"/>
    <property type="match status" value="1"/>
</dbReference>
<dbReference type="NCBIfam" id="TIGR04085">
    <property type="entry name" value="rSAM_more_4Fe4S"/>
    <property type="match status" value="1"/>
</dbReference>
<dbReference type="SFLD" id="SFLDS00029">
    <property type="entry name" value="Radical_SAM"/>
    <property type="match status" value="1"/>
</dbReference>
<sequence length="457" mass="51841">MVHTYSMNGINIAVDGNSGSVHLLDNISYELISVFNEPFKYQQAINKLQDKYSGESIKEAWNEINELVETGVLYAPEMEKDTILKKADSNNGIKAVCLHVAHDCNLMCEYCFASKGSYKVAKNLMPADVAFKAVDFLISNSGKRKNVEIDFFGGEPLLNFDVIEKTVEYGRKVEELTGKSIHFTITTNGVLLDDEKIKYINDNMDNVVISIDGRKEVHDAIRYDAARNGTYDRILEGAHKLVQERNGKSYFIRGTFTAKNLDFSKDVFHLADLGFDEISVEPVVGAGEDFHIRKEHLKDIQKEYEELASTYIERIKQGKPFRFYHFNINLYDGPCLYKRITACGAGNEYFAVTPEGDLYPCHQFVGQPEFKVGNINSGLNNEGVRKRFGEANIFIKDECRKCWAKLYCSGGCHANSYYSNGDILKPEETACEMQRKRIECAIMIEACKSIQNEYNNK</sequence>
<dbReference type="CDD" id="cd21124">
    <property type="entry name" value="SPASM_CteB-like"/>
    <property type="match status" value="1"/>
</dbReference>
<dbReference type="SFLD" id="SFLDG01384">
    <property type="entry name" value="thioether_bond_formation_requi"/>
    <property type="match status" value="1"/>
</dbReference>
<dbReference type="PROSITE" id="PS51918">
    <property type="entry name" value="RADICAL_SAM"/>
    <property type="match status" value="1"/>
</dbReference>
<dbReference type="InterPro" id="IPR007197">
    <property type="entry name" value="rSAM"/>
</dbReference>
<evidence type="ECO:0000256" key="1">
    <source>
        <dbReference type="ARBA" id="ARBA00001966"/>
    </source>
</evidence>
<dbReference type="EMBL" id="LGTC01000001">
    <property type="protein sequence ID" value="KNY29476.1"/>
    <property type="molecule type" value="Genomic_DNA"/>
</dbReference>
<dbReference type="SFLD" id="SFLDG01386">
    <property type="entry name" value="main_SPASM_domain-containing"/>
    <property type="match status" value="1"/>
</dbReference>
<dbReference type="PATRIC" id="fig|398512.5.peg.4981"/>
<name>A0A0L6JUE3_9FIRM</name>
<organism evidence="7 8">
    <name type="scientific">Pseudobacteroides cellulosolvens ATCC 35603 = DSM 2933</name>
    <dbReference type="NCBI Taxonomy" id="398512"/>
    <lineage>
        <taxon>Bacteria</taxon>
        <taxon>Bacillati</taxon>
        <taxon>Bacillota</taxon>
        <taxon>Clostridia</taxon>
        <taxon>Eubacteriales</taxon>
        <taxon>Oscillospiraceae</taxon>
        <taxon>Pseudobacteroides</taxon>
    </lineage>
</organism>
<protein>
    <submittedName>
        <fullName evidence="7">SCIFF radical SAM maturase</fullName>
    </submittedName>
</protein>
<evidence type="ECO:0000313" key="7">
    <source>
        <dbReference type="EMBL" id="KNY29476.1"/>
    </source>
</evidence>
<dbReference type="InterPro" id="IPR047602">
    <property type="entry name" value="SPASM_CteB-like"/>
</dbReference>
<reference evidence="8" key="1">
    <citation type="submission" date="2015-07" db="EMBL/GenBank/DDBJ databases">
        <title>Near-Complete Genome Sequence of the Cellulolytic Bacterium Bacteroides (Pseudobacteroides) cellulosolvens ATCC 35603.</title>
        <authorList>
            <person name="Dassa B."/>
            <person name="Utturkar S.M."/>
            <person name="Klingeman D.M."/>
            <person name="Hurt R.A."/>
            <person name="Keller M."/>
            <person name="Xu J."/>
            <person name="Reddy Y.H.K."/>
            <person name="Borovok I."/>
            <person name="Grinberg I.R."/>
            <person name="Lamed R."/>
            <person name="Zhivin O."/>
            <person name="Bayer E.A."/>
            <person name="Brown S.D."/>
        </authorList>
    </citation>
    <scope>NUCLEOTIDE SEQUENCE [LARGE SCALE GENOMIC DNA]</scope>
    <source>
        <strain evidence="8">DSM 2933</strain>
    </source>
</reference>
<evidence type="ECO:0000256" key="2">
    <source>
        <dbReference type="ARBA" id="ARBA00022691"/>
    </source>
</evidence>
<keyword evidence="8" id="KW-1185">Reference proteome</keyword>
<dbReference type="InterPro" id="IPR058240">
    <property type="entry name" value="rSAM_sf"/>
</dbReference>